<name>A0A3M2JAC0_9CELL</name>
<dbReference type="RefSeq" id="WP_122149608.1">
    <property type="nucleotide sequence ID" value="NZ_RFFI01000060.1"/>
</dbReference>
<dbReference type="EMBL" id="RFFI01000060">
    <property type="protein sequence ID" value="RMI09096.1"/>
    <property type="molecule type" value="Genomic_DNA"/>
</dbReference>
<accession>A0A3M2JAC0</accession>
<protein>
    <recommendedName>
        <fullName evidence="3">DUF1795 domain-containing protein</fullName>
    </recommendedName>
</protein>
<keyword evidence="2" id="KW-1185">Reference proteome</keyword>
<evidence type="ECO:0008006" key="3">
    <source>
        <dbReference type="Google" id="ProtNLM"/>
    </source>
</evidence>
<proteinExistence type="predicted"/>
<reference evidence="1 2" key="1">
    <citation type="submission" date="2018-10" db="EMBL/GenBank/DDBJ databases">
        <title>Isolation, diversity and antifungal activity of actinobacteria from wheat.</title>
        <authorList>
            <person name="Han C."/>
        </authorList>
    </citation>
    <scope>NUCLEOTIDE SEQUENCE [LARGE SCALE GENOMIC DNA]</scope>
    <source>
        <strain evidence="1 2">NEAU-YY56</strain>
    </source>
</reference>
<dbReference type="Gene3D" id="3.40.1000.10">
    <property type="entry name" value="Mog1/PsbP, alpha/beta/alpha sandwich"/>
    <property type="match status" value="1"/>
</dbReference>
<dbReference type="OrthoDB" id="3686643at2"/>
<dbReference type="AlphaFoldDB" id="A0A3M2JAC0"/>
<organism evidence="1 2">
    <name type="scientific">Cellulomonas triticagri</name>
    <dbReference type="NCBI Taxonomy" id="2483352"/>
    <lineage>
        <taxon>Bacteria</taxon>
        <taxon>Bacillati</taxon>
        <taxon>Actinomycetota</taxon>
        <taxon>Actinomycetes</taxon>
        <taxon>Micrococcales</taxon>
        <taxon>Cellulomonadaceae</taxon>
        <taxon>Cellulomonas</taxon>
    </lineage>
</organism>
<evidence type="ECO:0000313" key="1">
    <source>
        <dbReference type="EMBL" id="RMI09096.1"/>
    </source>
</evidence>
<dbReference type="Proteomes" id="UP000269289">
    <property type="component" value="Unassembled WGS sequence"/>
</dbReference>
<gene>
    <name evidence="1" type="ORF">EBM89_11730</name>
</gene>
<evidence type="ECO:0000313" key="2">
    <source>
        <dbReference type="Proteomes" id="UP000269289"/>
    </source>
</evidence>
<sequence>MSTAAPDPALTLPDGWRTIPPEMVGAPGVVLVGAYETPDAGFTANVTVTVQVPDGPVDLPALATEAVRRMEAGARDVVLHRQDLAVDDAGRPALSQEIAFTADLGDQEVALVQTQDVVATHDEVAGAGRWWTVTLTASAGQSADLRPAVTDLVRRLRG</sequence>
<comment type="caution">
    <text evidence="1">The sequence shown here is derived from an EMBL/GenBank/DDBJ whole genome shotgun (WGS) entry which is preliminary data.</text>
</comment>